<accession>A0A4R3ZU51</accession>
<sequence>MPTRTTVARHIIDTLHASGVQRVYGLPGDSLNGVTDAIRQTDGVDWVITRHEEAAAFAASAEAALTGNLTVCAGSCGPGNLHLINGLFDAQRSGVPVLALAAHIPSEEIGTGYFQETHPQELFRECSVYAEHVSSAEQAPRLLRIAMRAAIEKRGVAVLVLPGDVALEEITAEAAAIRPTVSAVVPAEEDLARAVRALDGCEDVTILAGAGCAGAHDELLQIAEMLKAPIVHAMRGKEWVEHDNPYDVGMTGLLGFSSGYRAMMAAETLLVLGSDLPYQQFYPDATVIQVDIRGDRIGRRTPVEVPLVGGVGETIRALLPRLRTHTGRKHLDGATKHYAKTRRTLDDLATPSKRTIHPQYLTRLIDEAADDDAVFLPDVGSPVIWAARYLTMNGRRRIVGSFTHGSMANALPQAIGAQAASPGRQVIALAGDGGLSMLMGELLTLVEHDLPVKVVVFNNASYNFVEVEMKADGFVNFGTDLSNPDFSKVAEACGLAGFRADKSKDLAGTVKRFLAHDGPALLEVEVERQELTIPPSISAAQAKGFTLYSLRTVLSGRGDELVDLAKANLRQLF</sequence>
<comment type="function">
    <text evidence="3">A peripheral cell membrane enzyme that catalyzes the oxidative decarboxylation of pyruvate to form acetate and CO(2). It channels electrons from the cytoplasm to the respiratory chain at the cell membrane via ubiquinone.</text>
</comment>
<evidence type="ECO:0000259" key="7">
    <source>
        <dbReference type="Pfam" id="PF02776"/>
    </source>
</evidence>
<dbReference type="CDD" id="cd07039">
    <property type="entry name" value="TPP_PYR_POX"/>
    <property type="match status" value="1"/>
</dbReference>
<dbReference type="InterPro" id="IPR047210">
    <property type="entry name" value="TPP_PYR_POXB-like"/>
</dbReference>
<dbReference type="GO" id="GO:0005886">
    <property type="term" value="C:plasma membrane"/>
    <property type="evidence" value="ECO:0007669"/>
    <property type="project" value="UniProtKB-SubCell"/>
</dbReference>
<dbReference type="InterPro" id="IPR029035">
    <property type="entry name" value="DHS-like_NAD/FAD-binding_dom"/>
</dbReference>
<keyword evidence="3 10" id="KW-0670">Pyruvate</keyword>
<dbReference type="GO" id="GO:0048039">
    <property type="term" value="F:ubiquinone binding"/>
    <property type="evidence" value="ECO:0007669"/>
    <property type="project" value="UniProtKB-UniRule"/>
</dbReference>
<feature type="binding site" evidence="3">
    <location>
        <position position="432"/>
    </location>
    <ligand>
        <name>Mg(2+)</name>
        <dbReference type="ChEBI" id="CHEBI:18420"/>
    </ligand>
</feature>
<reference evidence="10 11" key="1">
    <citation type="submission" date="2019-03" db="EMBL/GenBank/DDBJ databases">
        <title>Root nodule microbial communities of legume samples collected from USA, Mexico and Botswana.</title>
        <authorList>
            <person name="Hirsch A."/>
        </authorList>
    </citation>
    <scope>NUCLEOTIDE SEQUENCE [LARGE SCALE GENOMIC DNA]</scope>
    <source>
        <strain evidence="10 11">55</strain>
    </source>
</reference>
<reference evidence="9" key="4">
    <citation type="submission" date="2024-07" db="EMBL/GenBank/DDBJ databases">
        <authorList>
            <person name="Wildschutte H."/>
        </authorList>
    </citation>
    <scope>NUCLEOTIDE SEQUENCE</scope>
    <source>
        <strain evidence="9">N60</strain>
    </source>
</reference>
<evidence type="ECO:0000313" key="10">
    <source>
        <dbReference type="EMBL" id="TCW23936.1"/>
    </source>
</evidence>
<comment type="domain">
    <text evidence="3">Has 4 domains; the Pyr domain which binds the pyrimidine moiety of the thiamine pyrophosphate cofactor, the FAD-binding domain, the PP-binding domain which binds the pyrophosphate portion of thiamine pyrophosphate and the C-terminal membrane binding region. The C-terminus is held closely against the rest of the protein and covers the active site; during activation it unfolds from the rest of the protein and forms an amphipathic helix upon membrane binding, exposing the active site.</text>
</comment>
<feature type="binding site" evidence="3">
    <location>
        <begin position="405"/>
        <end position="407"/>
    </location>
    <ligand>
        <name>thiamine diphosphate</name>
        <dbReference type="ChEBI" id="CHEBI:58937"/>
    </ligand>
</feature>
<comment type="cofactor">
    <cofactor evidence="3">
        <name>Mg(2+)</name>
        <dbReference type="ChEBI" id="CHEBI:18420"/>
    </cofactor>
    <text evidence="3">Binds 1 Mg(2+) ion per subunit.</text>
</comment>
<keyword evidence="3" id="KW-0285">Flavoprotein</keyword>
<reference evidence="8" key="2">
    <citation type="submission" date="2022-04" db="EMBL/GenBank/DDBJ databases">
        <title>Human microbiome associated bacterial genomes.</title>
        <authorList>
            <person name="Sandstrom S."/>
            <person name="Salamzade R."/>
            <person name="Kalan L.R."/>
        </authorList>
    </citation>
    <scope>NUCLEOTIDE SEQUENCE</scope>
    <source>
        <strain evidence="8">P3-SID1762</strain>
    </source>
</reference>
<dbReference type="PANTHER" id="PTHR42981">
    <property type="entry name" value="PYRUVATE DEHYDROGENASE [UBIQUINONE]"/>
    <property type="match status" value="1"/>
</dbReference>
<name>A0A4R3ZU51_9ACTN</name>
<dbReference type="GeneID" id="89529193"/>
<dbReference type="EMBL" id="JBFTEZ010000002">
    <property type="protein sequence ID" value="MEX6464180.1"/>
    <property type="molecule type" value="Genomic_DNA"/>
</dbReference>
<dbReference type="Gene3D" id="3.40.50.970">
    <property type="match status" value="2"/>
</dbReference>
<feature type="binding site" evidence="3">
    <location>
        <position position="291"/>
    </location>
    <ligand>
        <name>FAD</name>
        <dbReference type="ChEBI" id="CHEBI:57692"/>
    </ligand>
</feature>
<dbReference type="InterPro" id="IPR047211">
    <property type="entry name" value="POXB-like"/>
</dbReference>
<dbReference type="GO" id="GO:0052737">
    <property type="term" value="F:pyruvate dehydrogenase (quinone) activity"/>
    <property type="evidence" value="ECO:0007669"/>
    <property type="project" value="UniProtKB-UniRule"/>
</dbReference>
<evidence type="ECO:0000256" key="3">
    <source>
        <dbReference type="HAMAP-Rule" id="MF_00850"/>
    </source>
</evidence>
<dbReference type="EMBL" id="SMCX01000009">
    <property type="protein sequence ID" value="TCW23936.1"/>
    <property type="molecule type" value="Genomic_DNA"/>
</dbReference>
<dbReference type="EC" id="1.2.5.1" evidence="3"/>
<dbReference type="AlphaFoldDB" id="A0A4R3ZU51"/>
<feature type="binding site" evidence="3">
    <location>
        <position position="52"/>
    </location>
    <ligand>
        <name>thiamine diphosphate</name>
        <dbReference type="ChEBI" id="CHEBI:58937"/>
    </ligand>
</feature>
<protein>
    <recommendedName>
        <fullName evidence="3">Pyruvate dehydrogenase [ubiquinone]</fullName>
        <ecNumber evidence="3">1.2.5.1</ecNumber>
    </recommendedName>
    <alternativeName>
        <fullName evidence="3">Pyruvate oxidase</fullName>
        <shortName evidence="3">POX</shortName>
    </alternativeName>
    <alternativeName>
        <fullName evidence="3">Pyruvate:ubiquinone-8 oxidoreductase</fullName>
    </alternativeName>
</protein>
<dbReference type="GO" id="GO:0030976">
    <property type="term" value="F:thiamine pyrophosphate binding"/>
    <property type="evidence" value="ECO:0007669"/>
    <property type="project" value="UniProtKB-UniRule"/>
</dbReference>
<dbReference type="InterPro" id="IPR044261">
    <property type="entry name" value="Pyruvate_dehydrogenase"/>
</dbReference>
<keyword evidence="3" id="KW-0479">Metal-binding</keyword>
<comment type="cofactor">
    <cofactor evidence="3">
        <name>FAD</name>
        <dbReference type="ChEBI" id="CHEBI:57692"/>
    </cofactor>
    <text evidence="3">Binds 1 FAD per subunit.</text>
</comment>
<dbReference type="CDD" id="cd02014">
    <property type="entry name" value="TPP_POX"/>
    <property type="match status" value="1"/>
</dbReference>
<feature type="binding site" evidence="3">
    <location>
        <begin position="432"/>
        <end position="434"/>
    </location>
    <ligand>
        <name>thiamine diphosphate</name>
        <dbReference type="ChEBI" id="CHEBI:58937"/>
    </ligand>
</feature>
<comment type="similarity">
    <text evidence="1 3 4">Belongs to the TPP enzyme family.</text>
</comment>
<evidence type="ECO:0000313" key="12">
    <source>
        <dbReference type="Proteomes" id="UP001560293"/>
    </source>
</evidence>
<dbReference type="SUPFAM" id="SSF52467">
    <property type="entry name" value="DHS-like NAD/FAD-binding domain"/>
    <property type="match status" value="1"/>
</dbReference>
<dbReference type="InterPro" id="IPR011766">
    <property type="entry name" value="TPP_enzyme_TPP-bd"/>
</dbReference>
<dbReference type="PROSITE" id="PS00187">
    <property type="entry name" value="TPP_ENZYMES"/>
    <property type="match status" value="1"/>
</dbReference>
<evidence type="ECO:0000313" key="9">
    <source>
        <dbReference type="EMBL" id="MEX6464180.1"/>
    </source>
</evidence>
<dbReference type="RefSeq" id="WP_061227817.1">
    <property type="nucleotide sequence ID" value="NZ_CP143053.1"/>
</dbReference>
<dbReference type="Pfam" id="PF02776">
    <property type="entry name" value="TPP_enzyme_N"/>
    <property type="match status" value="1"/>
</dbReference>
<comment type="subcellular location">
    <subcellularLocation>
        <location evidence="3">Cell membrane</location>
        <topology evidence="3">Peripheral membrane protein</topology>
        <orientation evidence="3">Cytoplasmic side</orientation>
    </subcellularLocation>
</comment>
<keyword evidence="3 8" id="KW-0830">Ubiquinone</keyword>
<evidence type="ECO:0000259" key="6">
    <source>
        <dbReference type="Pfam" id="PF02775"/>
    </source>
</evidence>
<evidence type="ECO:0000313" key="11">
    <source>
        <dbReference type="Proteomes" id="UP000295805"/>
    </source>
</evidence>
<dbReference type="GO" id="GO:0042867">
    <property type="term" value="P:pyruvate catabolic process"/>
    <property type="evidence" value="ECO:0007669"/>
    <property type="project" value="UniProtKB-UniRule"/>
</dbReference>
<keyword evidence="3" id="KW-0460">Magnesium</keyword>
<feature type="site" description="Moves into active site upon enzyme activation, plays a role in electron transfer" evidence="3">
    <location>
        <position position="464"/>
    </location>
</feature>
<dbReference type="Proteomes" id="UP001560293">
    <property type="component" value="Unassembled WGS sequence"/>
</dbReference>
<feature type="domain" description="Thiamine pyrophosphate enzyme N-terminal TPP-binding" evidence="7">
    <location>
        <begin position="6"/>
        <end position="117"/>
    </location>
</feature>
<evidence type="ECO:0000259" key="5">
    <source>
        <dbReference type="Pfam" id="PF00205"/>
    </source>
</evidence>
<evidence type="ECO:0000256" key="4">
    <source>
        <dbReference type="RuleBase" id="RU362132"/>
    </source>
</evidence>
<keyword evidence="3 8" id="KW-0560">Oxidoreductase</keyword>
<feature type="binding site" evidence="3">
    <location>
        <begin position="274"/>
        <end position="278"/>
    </location>
    <ligand>
        <name>FAD</name>
        <dbReference type="ChEBI" id="CHEBI:57692"/>
    </ligand>
</feature>
<feature type="binding site" evidence="3">
    <location>
        <begin position="251"/>
        <end position="254"/>
    </location>
    <ligand>
        <name>FAD</name>
        <dbReference type="ChEBI" id="CHEBI:57692"/>
    </ligand>
</feature>
<keyword evidence="3" id="KW-0446">Lipid-binding</keyword>
<feature type="region of interest" description="PP-binding domain" evidence="3">
    <location>
        <begin position="334"/>
        <end position="529"/>
    </location>
</feature>
<dbReference type="InterPro" id="IPR012000">
    <property type="entry name" value="Thiamin_PyroP_enz_cen_dom"/>
</dbReference>
<organism evidence="10 11">
    <name type="scientific">Dietzia cinnamea</name>
    <dbReference type="NCBI Taxonomy" id="321318"/>
    <lineage>
        <taxon>Bacteria</taxon>
        <taxon>Bacillati</taxon>
        <taxon>Actinomycetota</taxon>
        <taxon>Actinomycetes</taxon>
        <taxon>Mycobacteriales</taxon>
        <taxon>Dietziaceae</taxon>
        <taxon>Dietzia</taxon>
    </lineage>
</organism>
<dbReference type="NCBIfam" id="NF006591">
    <property type="entry name" value="PRK09124.1"/>
    <property type="match status" value="1"/>
</dbReference>
<feature type="region of interest" description="Membrane-binding domain" evidence="3">
    <location>
        <begin position="530"/>
        <end position="571"/>
    </location>
</feature>
<dbReference type="InterPro" id="IPR000399">
    <property type="entry name" value="TPP-bd_CS"/>
</dbReference>
<dbReference type="GO" id="GO:0008289">
    <property type="term" value="F:lipid binding"/>
    <property type="evidence" value="ECO:0007669"/>
    <property type="project" value="UniProtKB-UniRule"/>
</dbReference>
<comment type="caution">
    <text evidence="3">Lacks conserved residue(s) required for the propagation of feature annotation.</text>
</comment>
<dbReference type="InterPro" id="IPR029061">
    <property type="entry name" value="THDP-binding"/>
</dbReference>
<gene>
    <name evidence="3 8" type="primary">poxB</name>
    <name evidence="9" type="ORF">AB6N35_07415</name>
    <name evidence="10" type="ORF">EDD19_10986</name>
    <name evidence="8" type="ORF">M3D93_01930</name>
</gene>
<comment type="subunit">
    <text evidence="3">Homotetramer.</text>
</comment>
<comment type="cofactor">
    <cofactor evidence="3">
        <name>thiamine diphosphate</name>
        <dbReference type="ChEBI" id="CHEBI:58937"/>
    </cofactor>
    <text evidence="3">Binds 1 thiamine pyrophosphate per subunit.</text>
</comment>
<keyword evidence="3" id="KW-1003">Cell membrane</keyword>
<dbReference type="PANTHER" id="PTHR42981:SF2">
    <property type="entry name" value="PYRUVATE DEHYDROGENASE [UBIQUINONE]"/>
    <property type="match status" value="1"/>
</dbReference>
<dbReference type="Pfam" id="PF00205">
    <property type="entry name" value="TPP_enzyme_M"/>
    <property type="match status" value="1"/>
</dbReference>
<dbReference type="GO" id="GO:0050660">
    <property type="term" value="F:flavin adenine dinucleotide binding"/>
    <property type="evidence" value="ECO:0007669"/>
    <property type="project" value="UniProtKB-UniRule"/>
</dbReference>
<comment type="caution">
    <text evidence="10">The sequence shown here is derived from an EMBL/GenBank/DDBJ whole genome shotgun (WGS) entry which is preliminary data.</text>
</comment>
<dbReference type="Proteomes" id="UP000295805">
    <property type="component" value="Unassembled WGS sequence"/>
</dbReference>
<comment type="activity regulation">
    <text evidence="3">The C-terminus inhibits activity; it has to move for the enzyme to be active. Activated by lipid-binding, which occurs via the C-terminus.</text>
</comment>
<keyword evidence="3" id="KW-0274">FAD</keyword>
<dbReference type="Pfam" id="PF02775">
    <property type="entry name" value="TPP_enzyme_C"/>
    <property type="match status" value="1"/>
</dbReference>
<comment type="catalytic activity">
    <reaction evidence="3">
        <text>a ubiquinone + pyruvate + H2O = a ubiquinol + acetate + CO2</text>
        <dbReference type="Rhea" id="RHEA:27405"/>
        <dbReference type="Rhea" id="RHEA-COMP:9565"/>
        <dbReference type="Rhea" id="RHEA-COMP:9566"/>
        <dbReference type="ChEBI" id="CHEBI:15361"/>
        <dbReference type="ChEBI" id="CHEBI:15377"/>
        <dbReference type="ChEBI" id="CHEBI:16389"/>
        <dbReference type="ChEBI" id="CHEBI:16526"/>
        <dbReference type="ChEBI" id="CHEBI:17976"/>
        <dbReference type="ChEBI" id="CHEBI:30089"/>
        <dbReference type="EC" id="1.2.5.1"/>
    </reaction>
</comment>
<feature type="binding site" evidence="3">
    <location>
        <position position="459"/>
    </location>
    <ligand>
        <name>Mg(2+)</name>
        <dbReference type="ChEBI" id="CHEBI:18420"/>
    </ligand>
</feature>
<dbReference type="GO" id="GO:0000287">
    <property type="term" value="F:magnesium ion binding"/>
    <property type="evidence" value="ECO:0007669"/>
    <property type="project" value="UniProtKB-UniRule"/>
</dbReference>
<feature type="domain" description="Thiamine pyrophosphate enzyme central" evidence="5">
    <location>
        <begin position="191"/>
        <end position="318"/>
    </location>
</feature>
<keyword evidence="3" id="KW-0547">Nucleotide-binding</keyword>
<dbReference type="Gene3D" id="3.40.50.1220">
    <property type="entry name" value="TPP-binding domain"/>
    <property type="match status" value="1"/>
</dbReference>
<feature type="domain" description="Thiamine pyrophosphate enzyme TPP-binding" evidence="6">
    <location>
        <begin position="378"/>
        <end position="524"/>
    </location>
</feature>
<evidence type="ECO:0000313" key="8">
    <source>
        <dbReference type="EMBL" id="MCT2116522.1"/>
    </source>
</evidence>
<dbReference type="InterPro" id="IPR047212">
    <property type="entry name" value="TPP_POXB-like"/>
</dbReference>
<evidence type="ECO:0000256" key="2">
    <source>
        <dbReference type="ARBA" id="ARBA00023052"/>
    </source>
</evidence>
<keyword evidence="12" id="KW-1185">Reference proteome</keyword>
<evidence type="ECO:0000256" key="1">
    <source>
        <dbReference type="ARBA" id="ARBA00007812"/>
    </source>
</evidence>
<keyword evidence="3" id="KW-0472">Membrane</keyword>
<reference evidence="12" key="3">
    <citation type="submission" date="2024-07" db="EMBL/GenBank/DDBJ databases">
        <title>Pseudomonas strain that inhibits Aeromonas fish pathogens.</title>
        <authorList>
            <person name="Wildschutte H."/>
        </authorList>
    </citation>
    <scope>NUCLEOTIDE SEQUENCE [LARGE SCALE GENOMIC DNA]</scope>
    <source>
        <strain evidence="12">n60</strain>
    </source>
</reference>
<proteinExistence type="inferred from homology"/>
<keyword evidence="2 3" id="KW-0786">Thiamine pyrophosphate</keyword>
<dbReference type="Proteomes" id="UP001206890">
    <property type="component" value="Unassembled WGS sequence"/>
</dbReference>
<dbReference type="SUPFAM" id="SSF52518">
    <property type="entry name" value="Thiamin diphosphate-binding fold (THDP-binding)"/>
    <property type="match status" value="2"/>
</dbReference>
<dbReference type="EMBL" id="JALXTC010000005">
    <property type="protein sequence ID" value="MCT2116522.1"/>
    <property type="molecule type" value="Genomic_DNA"/>
</dbReference>
<dbReference type="HAMAP" id="MF_00850">
    <property type="entry name" value="POX"/>
    <property type="match status" value="1"/>
</dbReference>
<feature type="binding site" evidence="3">
    <location>
        <begin position="459"/>
        <end position="465"/>
    </location>
    <ligand>
        <name>thiamine diphosphate</name>
        <dbReference type="ChEBI" id="CHEBI:58937"/>
    </ligand>
</feature>
<dbReference type="InterPro" id="IPR012001">
    <property type="entry name" value="Thiamin_PyroP_enz_TPP-bd_dom"/>
</dbReference>